<dbReference type="InterPro" id="IPR010559">
    <property type="entry name" value="Sig_transdc_His_kin_internal"/>
</dbReference>
<keyword evidence="4" id="KW-1185">Reference proteome</keyword>
<dbReference type="GO" id="GO:0000155">
    <property type="term" value="F:phosphorelay sensor kinase activity"/>
    <property type="evidence" value="ECO:0007669"/>
    <property type="project" value="InterPro"/>
</dbReference>
<dbReference type="AlphaFoldDB" id="A0A521AES4"/>
<dbReference type="EMBL" id="FXTB01000001">
    <property type="protein sequence ID" value="SMO33325.1"/>
    <property type="molecule type" value="Genomic_DNA"/>
</dbReference>
<feature type="domain" description="Signal transduction histidine kinase internal region" evidence="2">
    <location>
        <begin position="654"/>
        <end position="730"/>
    </location>
</feature>
<gene>
    <name evidence="3" type="ORF">SAMN06265379_101100</name>
</gene>
<evidence type="ECO:0000313" key="4">
    <source>
        <dbReference type="Proteomes" id="UP000319040"/>
    </source>
</evidence>
<dbReference type="SUPFAM" id="SSF55874">
    <property type="entry name" value="ATPase domain of HSP90 chaperone/DNA topoisomerase II/histidine kinase"/>
    <property type="match status" value="1"/>
</dbReference>
<dbReference type="Pfam" id="PF06580">
    <property type="entry name" value="His_kinase"/>
    <property type="match status" value="1"/>
</dbReference>
<dbReference type="PANTHER" id="PTHR34220">
    <property type="entry name" value="SENSOR HISTIDINE KINASE YPDA"/>
    <property type="match status" value="1"/>
</dbReference>
<keyword evidence="3" id="KW-0418">Kinase</keyword>
<sequence length="851" mass="98180">MKQIATVILFLSIIQSVFSINSSDTLKVGDKFELAFSHFNEKEIAKKNTLEPFNSTHAQDTSNMESFYKKLIFRIEVLGTTPQTVNLKVDFERFYILAFNLAYYDSYYPELSIASGLKSENQFSLNLNLTPTDYQFVGETPAQSLGYAERQKFEDKDFGVVGESTHKRTIEYDEVVTLLKNFIAAWQTKGINMLPPTNGKINPSENYWEEFVSTKINTSLTGNKAENKQVKVVKSPGEISDGISFPGDTLYYHALHTNSGLNDDFYHLVNDDNWPHYKTFPKDDFLVWLSDQYQKRTKLLEQHKTSMSAKVAYEADLDIQYWAASIINRYNKKTRVQTGNFERVEIGRDEPFVSGILDQLKPQFDYVFHLENYEEYLSGEFYKSVKNYQASTPLAFWIRDYYWFARYSLDGYPRYFILHQTLLDLLKSKSLAEIQGEINDFRDNFNSPALSKSFEDVFEKIESIQPGAELGDLGLNFTKTDAFKKKNGIYKVIKLYDGQIGVPVLNSVIRDVTTYIKMMKAEDKFELFIFTSQEIKIPNEYKERGVEIKVVRLNEEFIEHDRRIFFDEQRNIQIIAPDNTIIIPFAEAYELPEYIRQILRSEESKPFSKADTRRLLLIVLTSLIGFGLLSWLIIRIRTKQIARREAVKRRLSEMEVRAIRSQMNPHFIFNSLNSIQNLVNSNKIEGANIYLSEFAEMMRLVLNNSEKQLVPLEEELQLITSYLDLEQLRTPFEYEIHIDESISPAEEEIPAMLLQPFVENAVVHGMAPQKGGFIEVALKKDASKIVCEITDDGMGISMRRAQRNGNGKAIKMVRERIKIVNSQSAEPLTLHIADRKETGGKGTLVKIEIPV</sequence>
<evidence type="ECO:0000259" key="2">
    <source>
        <dbReference type="Pfam" id="PF06580"/>
    </source>
</evidence>
<feature type="transmembrane region" description="Helical" evidence="1">
    <location>
        <begin position="615"/>
        <end position="634"/>
    </location>
</feature>
<dbReference type="InterPro" id="IPR050640">
    <property type="entry name" value="Bact_2-comp_sensor_kinase"/>
</dbReference>
<dbReference type="OrthoDB" id="9809908at2"/>
<reference evidence="3 4" key="1">
    <citation type="submission" date="2017-05" db="EMBL/GenBank/DDBJ databases">
        <authorList>
            <person name="Varghese N."/>
            <person name="Submissions S."/>
        </authorList>
    </citation>
    <scope>NUCLEOTIDE SEQUENCE [LARGE SCALE GENOMIC DNA]</scope>
    <source>
        <strain evidence="3 4">DSM 27040</strain>
    </source>
</reference>
<keyword evidence="1" id="KW-0472">Membrane</keyword>
<accession>A0A521AES4</accession>
<dbReference type="Gene3D" id="3.30.565.10">
    <property type="entry name" value="Histidine kinase-like ATPase, C-terminal domain"/>
    <property type="match status" value="1"/>
</dbReference>
<name>A0A521AES4_SACCC</name>
<keyword evidence="3" id="KW-0808">Transferase</keyword>
<dbReference type="GO" id="GO:0016020">
    <property type="term" value="C:membrane"/>
    <property type="evidence" value="ECO:0007669"/>
    <property type="project" value="InterPro"/>
</dbReference>
<evidence type="ECO:0000256" key="1">
    <source>
        <dbReference type="SAM" id="Phobius"/>
    </source>
</evidence>
<dbReference type="RefSeq" id="WP_142531521.1">
    <property type="nucleotide sequence ID" value="NZ_FXTB01000001.1"/>
</dbReference>
<dbReference type="PANTHER" id="PTHR34220:SF7">
    <property type="entry name" value="SENSOR HISTIDINE KINASE YPDA"/>
    <property type="match status" value="1"/>
</dbReference>
<proteinExistence type="predicted"/>
<keyword evidence="1" id="KW-1133">Transmembrane helix</keyword>
<evidence type="ECO:0000313" key="3">
    <source>
        <dbReference type="EMBL" id="SMO33325.1"/>
    </source>
</evidence>
<organism evidence="3 4">
    <name type="scientific">Saccharicrinis carchari</name>
    <dbReference type="NCBI Taxonomy" id="1168039"/>
    <lineage>
        <taxon>Bacteria</taxon>
        <taxon>Pseudomonadati</taxon>
        <taxon>Bacteroidota</taxon>
        <taxon>Bacteroidia</taxon>
        <taxon>Marinilabiliales</taxon>
        <taxon>Marinilabiliaceae</taxon>
        <taxon>Saccharicrinis</taxon>
    </lineage>
</organism>
<dbReference type="Proteomes" id="UP000319040">
    <property type="component" value="Unassembled WGS sequence"/>
</dbReference>
<protein>
    <submittedName>
        <fullName evidence="3">Histidine kinase</fullName>
    </submittedName>
</protein>
<dbReference type="InterPro" id="IPR036890">
    <property type="entry name" value="HATPase_C_sf"/>
</dbReference>
<keyword evidence="1" id="KW-0812">Transmembrane</keyword>